<dbReference type="Proteomes" id="UP000237347">
    <property type="component" value="Unassembled WGS sequence"/>
</dbReference>
<evidence type="ECO:0000313" key="2">
    <source>
        <dbReference type="Proteomes" id="UP000237347"/>
    </source>
</evidence>
<name>A0AAW0JSN8_QUESU</name>
<comment type="caution">
    <text evidence="1">The sequence shown here is derived from an EMBL/GenBank/DDBJ whole genome shotgun (WGS) entry which is preliminary data.</text>
</comment>
<sequence length="85" mass="9661">MSCSTTSLNERMPANVVVNEMNALRNIFLKFKKGNIRRMRLTGWDGISKWKTEEERASITELDVSNDACWSTISEAIELIGILEP</sequence>
<reference evidence="1 2" key="1">
    <citation type="journal article" date="2018" name="Sci. Data">
        <title>The draft genome sequence of cork oak.</title>
        <authorList>
            <person name="Ramos A.M."/>
            <person name="Usie A."/>
            <person name="Barbosa P."/>
            <person name="Barros P.M."/>
            <person name="Capote T."/>
            <person name="Chaves I."/>
            <person name="Simoes F."/>
            <person name="Abreu I."/>
            <person name="Carrasquinho I."/>
            <person name="Faro C."/>
            <person name="Guimaraes J.B."/>
            <person name="Mendonca D."/>
            <person name="Nobrega F."/>
            <person name="Rodrigues L."/>
            <person name="Saibo N.J.M."/>
            <person name="Varela M.C."/>
            <person name="Egas C."/>
            <person name="Matos J."/>
            <person name="Miguel C.M."/>
            <person name="Oliveira M.M."/>
            <person name="Ricardo C.P."/>
            <person name="Goncalves S."/>
        </authorList>
    </citation>
    <scope>NUCLEOTIDE SEQUENCE [LARGE SCALE GENOMIC DNA]</scope>
    <source>
        <strain evidence="2">cv. HL8</strain>
    </source>
</reference>
<evidence type="ECO:0000313" key="1">
    <source>
        <dbReference type="EMBL" id="KAK7829723.1"/>
    </source>
</evidence>
<gene>
    <name evidence="1" type="ORF">CFP56_028913</name>
</gene>
<accession>A0AAW0JSN8</accession>
<dbReference type="EMBL" id="PKMF04000476">
    <property type="protein sequence ID" value="KAK7829723.1"/>
    <property type="molecule type" value="Genomic_DNA"/>
</dbReference>
<protein>
    <submittedName>
        <fullName evidence="1">Uncharacterized protein</fullName>
    </submittedName>
</protein>
<organism evidence="1 2">
    <name type="scientific">Quercus suber</name>
    <name type="common">Cork oak</name>
    <dbReference type="NCBI Taxonomy" id="58331"/>
    <lineage>
        <taxon>Eukaryota</taxon>
        <taxon>Viridiplantae</taxon>
        <taxon>Streptophyta</taxon>
        <taxon>Embryophyta</taxon>
        <taxon>Tracheophyta</taxon>
        <taxon>Spermatophyta</taxon>
        <taxon>Magnoliopsida</taxon>
        <taxon>eudicotyledons</taxon>
        <taxon>Gunneridae</taxon>
        <taxon>Pentapetalae</taxon>
        <taxon>rosids</taxon>
        <taxon>fabids</taxon>
        <taxon>Fagales</taxon>
        <taxon>Fagaceae</taxon>
        <taxon>Quercus</taxon>
    </lineage>
</organism>
<dbReference type="AlphaFoldDB" id="A0AAW0JSN8"/>
<proteinExistence type="predicted"/>
<keyword evidence="2" id="KW-1185">Reference proteome</keyword>